<organism evidence="1 2">
    <name type="scientific">Campylobacter vicugnae</name>
    <dbReference type="NCBI Taxonomy" id="1660076"/>
    <lineage>
        <taxon>Bacteria</taxon>
        <taxon>Pseudomonadati</taxon>
        <taxon>Campylobacterota</taxon>
        <taxon>Epsilonproteobacteria</taxon>
        <taxon>Campylobacterales</taxon>
        <taxon>Campylobacteraceae</taxon>
        <taxon>Campylobacter</taxon>
    </lineage>
</organism>
<reference evidence="1 2" key="1">
    <citation type="journal article" date="2017" name="Genome Biol. Evol.">
        <title>Comparative Genomic Analysis Identifies a Campylobacter Clade Deficient in Selenium Metabolism.</title>
        <authorList>
            <person name="Miller W.G."/>
            <person name="Yee E."/>
            <person name="Lopes B.S."/>
            <person name="Chapman M.H."/>
            <person name="Huynh S."/>
            <person name="Bono J.L."/>
            <person name="Parker C.T."/>
            <person name="Strachan N.J.C."/>
            <person name="Forbes K.J."/>
        </authorList>
    </citation>
    <scope>NUCLEOTIDE SEQUENCE [LARGE SCALE GENOMIC DNA]</scope>
    <source>
        <strain evidence="1 2">RM9261</strain>
    </source>
</reference>
<evidence type="ECO:0000313" key="1">
    <source>
        <dbReference type="EMBL" id="WWC42502.1"/>
    </source>
</evidence>
<accession>A0ABZ2E9X9</accession>
<sequence length="82" mass="9634">MRQNEESHIMDNVIYNDLIQRGCSVDVGVVESFTKGAESKTVRVVREIDFVQKVRRIEKIMSFTHDENLKGKHRIFYQSALY</sequence>
<dbReference type="RefSeq" id="WP_096030565.1">
    <property type="nucleotide sequence ID" value="NZ_CP018793.1"/>
</dbReference>
<dbReference type="EMBL" id="CP144916">
    <property type="protein sequence ID" value="WWC42502.1"/>
    <property type="molecule type" value="Genomic_DNA"/>
</dbReference>
<gene>
    <name evidence="1" type="ORF">CVIC9261_04010</name>
</gene>
<name>A0ABZ2E9X9_9BACT</name>
<keyword evidence="2" id="KW-1185">Reference proteome</keyword>
<evidence type="ECO:0000313" key="2">
    <source>
        <dbReference type="Proteomes" id="UP001318120"/>
    </source>
</evidence>
<protein>
    <submittedName>
        <fullName evidence="1">Uncharacterized protein</fullName>
    </submittedName>
</protein>
<dbReference type="GeneID" id="93113246"/>
<dbReference type="Proteomes" id="UP001318120">
    <property type="component" value="Chromosome"/>
</dbReference>
<proteinExistence type="predicted"/>